<evidence type="ECO:0000313" key="3">
    <source>
        <dbReference type="Proteomes" id="UP000245390"/>
    </source>
</evidence>
<keyword evidence="1" id="KW-0472">Membrane</keyword>
<protein>
    <submittedName>
        <fullName evidence="2">Uncharacterized protein</fullName>
    </submittedName>
</protein>
<feature type="transmembrane region" description="Helical" evidence="1">
    <location>
        <begin position="6"/>
        <end position="25"/>
    </location>
</feature>
<sequence length="67" mass="7500">MSLLPIVPVLLLVLVAAWFFWPIVIDPIARNASRGDRDDRDRLAESLFDAWSEHGSNPGLLVRTSRG</sequence>
<dbReference type="RefSeq" id="WP_109758825.1">
    <property type="nucleotide sequence ID" value="NZ_CP034588.1"/>
</dbReference>
<name>A0A316GA46_9RHOB</name>
<dbReference type="AlphaFoldDB" id="A0A316GA46"/>
<keyword evidence="3" id="KW-1185">Reference proteome</keyword>
<reference evidence="2 3" key="1">
    <citation type="submission" date="2018-05" db="EMBL/GenBank/DDBJ databases">
        <title>Genomic Encyclopedia of Type Strains, Phase IV (KMG-IV): sequencing the most valuable type-strain genomes for metagenomic binning, comparative biology and taxonomic classification.</title>
        <authorList>
            <person name="Goeker M."/>
        </authorList>
    </citation>
    <scope>NUCLEOTIDE SEQUENCE [LARGE SCALE GENOMIC DNA]</scope>
    <source>
        <strain evidence="2 3">DSM 103371</strain>
    </source>
</reference>
<evidence type="ECO:0000313" key="2">
    <source>
        <dbReference type="EMBL" id="PWK57075.1"/>
    </source>
</evidence>
<accession>A0A316GA46</accession>
<comment type="caution">
    <text evidence="2">The sequence shown here is derived from an EMBL/GenBank/DDBJ whole genome shotgun (WGS) entry which is preliminary data.</text>
</comment>
<dbReference type="Proteomes" id="UP000245390">
    <property type="component" value="Unassembled WGS sequence"/>
</dbReference>
<gene>
    <name evidence="2" type="ORF">C8D95_103313</name>
</gene>
<keyword evidence="1" id="KW-0812">Transmembrane</keyword>
<proteinExistence type="predicted"/>
<dbReference type="EMBL" id="QGGV01000003">
    <property type="protein sequence ID" value="PWK57075.1"/>
    <property type="molecule type" value="Genomic_DNA"/>
</dbReference>
<dbReference type="KEGG" id="salo:EF888_09775"/>
<keyword evidence="1" id="KW-1133">Transmembrane helix</keyword>
<evidence type="ECO:0000256" key="1">
    <source>
        <dbReference type="SAM" id="Phobius"/>
    </source>
</evidence>
<organism evidence="2 3">
    <name type="scientific">Silicimonas algicola</name>
    <dbReference type="NCBI Taxonomy" id="1826607"/>
    <lineage>
        <taxon>Bacteria</taxon>
        <taxon>Pseudomonadati</taxon>
        <taxon>Pseudomonadota</taxon>
        <taxon>Alphaproteobacteria</taxon>
        <taxon>Rhodobacterales</taxon>
        <taxon>Paracoccaceae</taxon>
    </lineage>
</organism>